<feature type="transmembrane region" description="Helical" evidence="1">
    <location>
        <begin position="1070"/>
        <end position="1092"/>
    </location>
</feature>
<dbReference type="RefSeq" id="WP_046146906.1">
    <property type="nucleotide sequence ID" value="NZ_KQ033913.1"/>
</dbReference>
<keyword evidence="1" id="KW-1133">Transmembrane helix</keyword>
<evidence type="ECO:0000313" key="3">
    <source>
        <dbReference type="Proteomes" id="UP000033047"/>
    </source>
</evidence>
<dbReference type="AlphaFoldDB" id="A0A0F5J659"/>
<feature type="transmembrane region" description="Helical" evidence="1">
    <location>
        <begin position="1045"/>
        <end position="1064"/>
    </location>
</feature>
<organism evidence="2 3">
    <name type="scientific">Parabacteroides goldsteinii DSM 19448 = WAL 12034</name>
    <dbReference type="NCBI Taxonomy" id="927665"/>
    <lineage>
        <taxon>Bacteria</taxon>
        <taxon>Pseudomonadati</taxon>
        <taxon>Bacteroidota</taxon>
        <taxon>Bacteroidia</taxon>
        <taxon>Bacteroidales</taxon>
        <taxon>Tannerellaceae</taxon>
        <taxon>Parabacteroides</taxon>
    </lineage>
</organism>
<comment type="caution">
    <text evidence="2">The sequence shown here is derived from an EMBL/GenBank/DDBJ whole genome shotgun (WGS) entry which is preliminary data.</text>
</comment>
<keyword evidence="1" id="KW-0472">Membrane</keyword>
<dbReference type="HOGENOM" id="CLU_002755_1_2_10"/>
<dbReference type="SUPFAM" id="SSF82866">
    <property type="entry name" value="Multidrug efflux transporter AcrB transmembrane domain"/>
    <property type="match status" value="2"/>
</dbReference>
<proteinExistence type="predicted"/>
<feature type="transmembrane region" description="Helical" evidence="1">
    <location>
        <begin position="1113"/>
        <end position="1132"/>
    </location>
</feature>
<dbReference type="GO" id="GO:0005886">
    <property type="term" value="C:plasma membrane"/>
    <property type="evidence" value="ECO:0007669"/>
    <property type="project" value="TreeGrafter"/>
</dbReference>
<feature type="transmembrane region" description="Helical" evidence="1">
    <location>
        <begin position="649"/>
        <end position="666"/>
    </location>
</feature>
<dbReference type="SUPFAM" id="SSF82714">
    <property type="entry name" value="Multidrug efflux transporter AcrB TolC docking domain, DN and DC subdomains"/>
    <property type="match status" value="2"/>
</dbReference>
<dbReference type="Gene3D" id="3.30.2090.10">
    <property type="entry name" value="Multidrug efflux transporter AcrB TolC docking domain, DN and DC subdomains"/>
    <property type="match status" value="2"/>
</dbReference>
<dbReference type="PANTHER" id="PTHR32063:SF19">
    <property type="entry name" value="CATION EFFLUX SYSTEM PROTEIN CUSA"/>
    <property type="match status" value="1"/>
</dbReference>
<feature type="transmembrane region" description="Helical" evidence="1">
    <location>
        <begin position="1206"/>
        <end position="1226"/>
    </location>
</feature>
<feature type="transmembrane region" description="Helical" evidence="1">
    <location>
        <begin position="507"/>
        <end position="528"/>
    </location>
</feature>
<dbReference type="PATRIC" id="fig|927665.4.peg.3548"/>
<feature type="transmembrane region" description="Helical" evidence="1">
    <location>
        <begin position="540"/>
        <end position="562"/>
    </location>
</feature>
<dbReference type="SUPFAM" id="SSF82693">
    <property type="entry name" value="Multidrug efflux transporter AcrB pore domain, PN1, PN2, PC1 and PC2 subdomains"/>
    <property type="match status" value="2"/>
</dbReference>
<dbReference type="GO" id="GO:0042910">
    <property type="term" value="F:xenobiotic transmembrane transporter activity"/>
    <property type="evidence" value="ECO:0007669"/>
    <property type="project" value="TreeGrafter"/>
</dbReference>
<reference evidence="2 3" key="1">
    <citation type="submission" date="2013-04" db="EMBL/GenBank/DDBJ databases">
        <title>The Genome Sequence of Parabacteroides goldsteinii DSM 19448.</title>
        <authorList>
            <consortium name="The Broad Institute Genomics Platform"/>
            <person name="Earl A."/>
            <person name="Ward D."/>
            <person name="Feldgarden M."/>
            <person name="Gevers D."/>
            <person name="Martens E."/>
            <person name="Sakamoto M."/>
            <person name="Benno Y."/>
            <person name="Song Y."/>
            <person name="Liu C."/>
            <person name="Lee J."/>
            <person name="Bolanos M."/>
            <person name="Vaisanen M.L."/>
            <person name="Finegold S.M."/>
            <person name="Walker B."/>
            <person name="Young S."/>
            <person name="Zeng Q."/>
            <person name="Gargeya S."/>
            <person name="Fitzgerald M."/>
            <person name="Haas B."/>
            <person name="Abouelleil A."/>
            <person name="Allen A.W."/>
            <person name="Alvarado L."/>
            <person name="Arachchi H.M."/>
            <person name="Berlin A.M."/>
            <person name="Chapman S.B."/>
            <person name="Gainer-Dewar J."/>
            <person name="Goldberg J."/>
            <person name="Griggs A."/>
            <person name="Gujja S."/>
            <person name="Hansen M."/>
            <person name="Howarth C."/>
            <person name="Imamovic A."/>
            <person name="Ireland A."/>
            <person name="Larimer J."/>
            <person name="McCowan C."/>
            <person name="Murphy C."/>
            <person name="Pearson M."/>
            <person name="Poon T.W."/>
            <person name="Priest M."/>
            <person name="Roberts A."/>
            <person name="Saif S."/>
            <person name="Shea T."/>
            <person name="Sisk P."/>
            <person name="Sykes S."/>
            <person name="Wortman J."/>
            <person name="Nusbaum C."/>
            <person name="Birren B."/>
        </authorList>
    </citation>
    <scope>NUCLEOTIDE SEQUENCE [LARGE SCALE GENOMIC DNA]</scope>
    <source>
        <strain evidence="2 3">DSM 19448</strain>
    </source>
</reference>
<feature type="transmembrane region" description="Helical" evidence="1">
    <location>
        <begin position="582"/>
        <end position="600"/>
    </location>
</feature>
<feature type="transmembrane region" description="Helical" evidence="1">
    <location>
        <begin position="612"/>
        <end position="637"/>
    </location>
</feature>
<feature type="transmembrane region" description="Helical" evidence="1">
    <location>
        <begin position="367"/>
        <end position="384"/>
    </location>
</feature>
<dbReference type="Gene3D" id="3.30.70.1430">
    <property type="entry name" value="Multidrug efflux transporter AcrB pore domain"/>
    <property type="match status" value="3"/>
</dbReference>
<name>A0A0F5J659_9BACT</name>
<dbReference type="EMBL" id="AQHV01000015">
    <property type="protein sequence ID" value="KKB53228.1"/>
    <property type="molecule type" value="Genomic_DNA"/>
</dbReference>
<dbReference type="PRINTS" id="PR00702">
    <property type="entry name" value="ACRIFLAVINRP"/>
</dbReference>
<dbReference type="PANTHER" id="PTHR32063">
    <property type="match status" value="1"/>
</dbReference>
<evidence type="ECO:0000313" key="2">
    <source>
        <dbReference type="EMBL" id="KKB53228.1"/>
    </source>
</evidence>
<dbReference type="InterPro" id="IPR001036">
    <property type="entry name" value="Acrflvin-R"/>
</dbReference>
<dbReference type="Gene3D" id="3.30.70.1440">
    <property type="entry name" value="Multidrug efflux transporter AcrB pore domain"/>
    <property type="match status" value="1"/>
</dbReference>
<dbReference type="Gene3D" id="1.20.1640.10">
    <property type="entry name" value="Multidrug efflux transporter AcrB transmembrane domain"/>
    <property type="match status" value="4"/>
</dbReference>
<dbReference type="STRING" id="927665.HMPREF1535_03454"/>
<evidence type="ECO:0000256" key="1">
    <source>
        <dbReference type="SAM" id="Phobius"/>
    </source>
</evidence>
<feature type="transmembrane region" description="Helical" evidence="1">
    <location>
        <begin position="416"/>
        <end position="441"/>
    </location>
</feature>
<accession>A0A0F5J659</accession>
<keyword evidence="1" id="KW-0812">Transmembrane</keyword>
<dbReference type="Gene3D" id="3.30.70.1320">
    <property type="entry name" value="Multidrug efflux transporter AcrB pore domain like"/>
    <property type="match status" value="1"/>
</dbReference>
<dbReference type="Pfam" id="PF00873">
    <property type="entry name" value="ACR_tran"/>
    <property type="match status" value="4"/>
</dbReference>
<protein>
    <submittedName>
        <fullName evidence="2">CzcA family heavy metal efflux pump</fullName>
    </submittedName>
</protein>
<dbReference type="InterPro" id="IPR027463">
    <property type="entry name" value="AcrB_DN_DC_subdom"/>
</dbReference>
<feature type="transmembrane region" description="Helical" evidence="1">
    <location>
        <begin position="391"/>
        <end position="410"/>
    </location>
</feature>
<sequence length="1248" mass="138335">MLNKLIRYFLENRVITMLLLLLVVVWGISTSPFNWHGGIIPRNPIPVDAIPDIGDNQQIVATEWMGRSPKDIQDQITYPLTTSLLGIPGVKSIRSSSMFGMSFIYIIFDDNIEFYWSRSRILEKLNSLPPGTLPEGVQPALGPDATALGQIYWYTLEGRNPETGKPSGGWNAEELRTIQDFYVKYSLSAAEGVSEVASAGGFVKEYQIELNPDAMRAFNISVMDIMNAVKKSNLDIGAETMEINKVEYLIRGLGYIKDVSDLEKAVVTVRDGVPVRISDVAFVNIGPGTRRGGLDKEGIEAVGGVVVARYGANPLEVIDNVKTKIKEIEAGLPQKTLEDGTVSKVTVIPFYDRTNLIKETIGTLETSLSHEILICIIVIIVLVLNLRASVIIASMLPIAVLATFILMKYTGIEANIVALSGIAIAIGVMVDVGVVFVESIIRYMEMPENKDIKRGKAFVSLIYKAVSEVSGAIATAMITTIVSFLPVFAMEAQEGKMFSPLAYTKTYALASAFILGLILLPTLSYLLFSVRINSKMIRKVANYLLVVAGIVLLVIYGSIPALGLTAIGVNNLFASYWKNPKMSTYINIGITLLVAIYYLSEEWLPMGPQAGLSANILFVAACILIILSLLWILVIYYEKILRWCLNHRWLFMIIPAATIVFGFMIWRKIGEEFMPSLNEGSFLLMPTSMPHTGIAQNLDYIEALDKRLAAIPEVETAIGKWGRVNSALDPAPAQMFENTINYRPEYILNEDGQRERFKVNGKGEYLLKDGGTYNPTDGFRLIPRDSLIPDRKGDYFRQWRPEIKNTDDIWQQIVNVTHLPGLTSAPKLQPIEARLVMLSTGMRAPMGLKIYGPDLETIEQSGKAIEQALKEVPSVIPSSVFYDRAVGAPYLEIKLNRDNMARYGVNVEDLQEILSAAVGGMVLTTTVEGRERFPVRLRYARELRDNPEALSMLLVPTATGAQIPLKELADIDYTRGAQMIQSENTFLVGYVIFDKTSGKAEVDVVKEATRVLDQKIKDGELRLAKGVSYKFAGNYEQQERATQRLAIVVPLALLIVLLVLYFQFKTVTASLIHFSGVFVAFAGGFILLWLYGQDWFMNFSVGGENMRDLFQMHTINLSVAVWVGFIALFGVATDDGVLMGTYIHQTFLQQNPTTKEAIREAVVTAGLKRVRPAAMTTATTLIALLPVLTSTGKGADIMVPMAIPTFGGMLIQSMTMFVVPVLQCWWRESVIKKEQKKQNIQMNTSDEK</sequence>
<gene>
    <name evidence="2" type="ORF">HMPREF1535_03454</name>
</gene>
<feature type="transmembrane region" description="Helical" evidence="1">
    <location>
        <begin position="461"/>
        <end position="487"/>
    </location>
</feature>
<dbReference type="Proteomes" id="UP000033047">
    <property type="component" value="Unassembled WGS sequence"/>
</dbReference>